<organism evidence="2 3">
    <name type="scientific">Halodurantibacterium flavum</name>
    <dbReference type="NCBI Taxonomy" id="1382802"/>
    <lineage>
        <taxon>Bacteria</taxon>
        <taxon>Pseudomonadati</taxon>
        <taxon>Pseudomonadota</taxon>
        <taxon>Alphaproteobacteria</taxon>
        <taxon>Rhodobacterales</taxon>
        <taxon>Paracoccaceae</taxon>
        <taxon>Halodurantibacterium</taxon>
    </lineage>
</organism>
<dbReference type="RefSeq" id="WP_390265035.1">
    <property type="nucleotide sequence ID" value="NZ_JBHUGH010000033.1"/>
</dbReference>
<evidence type="ECO:0000256" key="1">
    <source>
        <dbReference type="SAM" id="SignalP"/>
    </source>
</evidence>
<reference evidence="3" key="1">
    <citation type="journal article" date="2019" name="Int. J. Syst. Evol. Microbiol.">
        <title>The Global Catalogue of Microorganisms (GCM) 10K type strain sequencing project: providing services to taxonomists for standard genome sequencing and annotation.</title>
        <authorList>
            <consortium name="The Broad Institute Genomics Platform"/>
            <consortium name="The Broad Institute Genome Sequencing Center for Infectious Disease"/>
            <person name="Wu L."/>
            <person name="Ma J."/>
        </authorList>
    </citation>
    <scope>NUCLEOTIDE SEQUENCE [LARGE SCALE GENOMIC DNA]</scope>
    <source>
        <strain evidence="3">CGMCC 4.7242</strain>
    </source>
</reference>
<dbReference type="Proteomes" id="UP001597353">
    <property type="component" value="Unassembled WGS sequence"/>
</dbReference>
<dbReference type="PROSITE" id="PS51257">
    <property type="entry name" value="PROKAR_LIPOPROTEIN"/>
    <property type="match status" value="1"/>
</dbReference>
<dbReference type="EMBL" id="JBHUGH010000033">
    <property type="protein sequence ID" value="MFD1914084.1"/>
    <property type="molecule type" value="Genomic_DNA"/>
</dbReference>
<keyword evidence="1" id="KW-0732">Signal</keyword>
<feature type="signal peptide" evidence="1">
    <location>
        <begin position="1"/>
        <end position="18"/>
    </location>
</feature>
<comment type="caution">
    <text evidence="2">The sequence shown here is derived from an EMBL/GenBank/DDBJ whole genome shotgun (WGS) entry which is preliminary data.</text>
</comment>
<accession>A0ABW4S9P1</accession>
<proteinExistence type="predicted"/>
<gene>
    <name evidence="2" type="ORF">ACFSGJ_17925</name>
</gene>
<keyword evidence="3" id="KW-1185">Reference proteome</keyword>
<name>A0ABW4S9P1_9RHOB</name>
<evidence type="ECO:0000313" key="3">
    <source>
        <dbReference type="Proteomes" id="UP001597353"/>
    </source>
</evidence>
<evidence type="ECO:0000313" key="2">
    <source>
        <dbReference type="EMBL" id="MFD1914084.1"/>
    </source>
</evidence>
<feature type="chain" id="PRO_5047226979" evidence="1">
    <location>
        <begin position="19"/>
        <end position="113"/>
    </location>
</feature>
<protein>
    <submittedName>
        <fullName evidence="2">Uncharacterized protein</fullName>
    </submittedName>
</protein>
<sequence>MIRPILALAAALVLAACARPEPEVATIPVAPQIDLGILQMYGAVDDGETIIPAVDARFLSERNARQEVDYWTEESPGSIVVDPYERFLYYILEGDRAIRYGIAVGEAGRQFDG</sequence>